<feature type="repeat" description="WD" evidence="9">
    <location>
        <begin position="117"/>
        <end position="149"/>
    </location>
</feature>
<dbReference type="OMA" id="CTTPEIS"/>
<gene>
    <name evidence="12" type="ORF">GUITHDRAFT_70430</name>
</gene>
<evidence type="ECO:0000256" key="10">
    <source>
        <dbReference type="SAM" id="MobiDB-lite"/>
    </source>
</evidence>
<proteinExistence type="inferred from homology"/>
<dbReference type="InterPro" id="IPR036322">
    <property type="entry name" value="WD40_repeat_dom_sf"/>
</dbReference>
<evidence type="ECO:0000256" key="3">
    <source>
        <dbReference type="ARBA" id="ARBA00022574"/>
    </source>
</evidence>
<dbReference type="PANTHER" id="PTHR15271">
    <property type="entry name" value="CHROMATIN ASSEMBLY FACTOR 1 SUBUNIT B"/>
    <property type="match status" value="1"/>
</dbReference>
<dbReference type="PROSITE" id="PS50082">
    <property type="entry name" value="WD_REPEATS_2"/>
    <property type="match status" value="1"/>
</dbReference>
<keyword evidence="6" id="KW-0156">Chromatin regulator</keyword>
<dbReference type="GO" id="GO:0005634">
    <property type="term" value="C:nucleus"/>
    <property type="evidence" value="ECO:0007669"/>
    <property type="project" value="UniProtKB-SubCell"/>
</dbReference>
<dbReference type="EnsemblProtists" id="EKX46746">
    <property type="protein sequence ID" value="EKX46746"/>
    <property type="gene ID" value="GUITHDRAFT_70430"/>
</dbReference>
<dbReference type="SUPFAM" id="SSF50978">
    <property type="entry name" value="WD40 repeat-like"/>
    <property type="match status" value="1"/>
</dbReference>
<keyword evidence="14" id="KW-1185">Reference proteome</keyword>
<dbReference type="PANTHER" id="PTHR15271:SF4">
    <property type="entry name" value="CHROMATIN ASSEMBLY FACTOR 1 SUBUNIT B"/>
    <property type="match status" value="1"/>
</dbReference>
<dbReference type="OrthoDB" id="71227at2759"/>
<name>L1JE10_GUITC</name>
<dbReference type="GO" id="GO:0033186">
    <property type="term" value="C:CAF-1 complex"/>
    <property type="evidence" value="ECO:0007669"/>
    <property type="project" value="TreeGrafter"/>
</dbReference>
<reference evidence="12 14" key="1">
    <citation type="journal article" date="2012" name="Nature">
        <title>Algal genomes reveal evolutionary mosaicism and the fate of nucleomorphs.</title>
        <authorList>
            <consortium name="DOE Joint Genome Institute"/>
            <person name="Curtis B.A."/>
            <person name="Tanifuji G."/>
            <person name="Burki F."/>
            <person name="Gruber A."/>
            <person name="Irimia M."/>
            <person name="Maruyama S."/>
            <person name="Arias M.C."/>
            <person name="Ball S.G."/>
            <person name="Gile G.H."/>
            <person name="Hirakawa Y."/>
            <person name="Hopkins J.F."/>
            <person name="Kuo A."/>
            <person name="Rensing S.A."/>
            <person name="Schmutz J."/>
            <person name="Symeonidi A."/>
            <person name="Elias M."/>
            <person name="Eveleigh R.J."/>
            <person name="Herman E.K."/>
            <person name="Klute M.J."/>
            <person name="Nakayama T."/>
            <person name="Obornik M."/>
            <person name="Reyes-Prieto A."/>
            <person name="Armbrust E.V."/>
            <person name="Aves S.J."/>
            <person name="Beiko R.G."/>
            <person name="Coutinho P."/>
            <person name="Dacks J.B."/>
            <person name="Durnford D.G."/>
            <person name="Fast N.M."/>
            <person name="Green B.R."/>
            <person name="Grisdale C.J."/>
            <person name="Hempel F."/>
            <person name="Henrissat B."/>
            <person name="Hoppner M.P."/>
            <person name="Ishida K."/>
            <person name="Kim E."/>
            <person name="Koreny L."/>
            <person name="Kroth P.G."/>
            <person name="Liu Y."/>
            <person name="Malik S.B."/>
            <person name="Maier U.G."/>
            <person name="McRose D."/>
            <person name="Mock T."/>
            <person name="Neilson J.A."/>
            <person name="Onodera N.T."/>
            <person name="Poole A.M."/>
            <person name="Pritham E.J."/>
            <person name="Richards T.A."/>
            <person name="Rocap G."/>
            <person name="Roy S.W."/>
            <person name="Sarai C."/>
            <person name="Schaack S."/>
            <person name="Shirato S."/>
            <person name="Slamovits C.H."/>
            <person name="Spencer D.F."/>
            <person name="Suzuki S."/>
            <person name="Worden A.Z."/>
            <person name="Zauner S."/>
            <person name="Barry K."/>
            <person name="Bell C."/>
            <person name="Bharti A.K."/>
            <person name="Crow J.A."/>
            <person name="Grimwood J."/>
            <person name="Kramer R."/>
            <person name="Lindquist E."/>
            <person name="Lucas S."/>
            <person name="Salamov A."/>
            <person name="McFadden G.I."/>
            <person name="Lane C.E."/>
            <person name="Keeling P.J."/>
            <person name="Gray M.W."/>
            <person name="Grigoriev I.V."/>
            <person name="Archibald J.M."/>
        </authorList>
    </citation>
    <scope>NUCLEOTIDE SEQUENCE</scope>
    <source>
        <strain evidence="12 14">CCMP2712</strain>
    </source>
</reference>
<keyword evidence="5" id="KW-0227">DNA damage</keyword>
<accession>L1JE10</accession>
<evidence type="ECO:0000256" key="2">
    <source>
        <dbReference type="ARBA" id="ARBA00007306"/>
    </source>
</evidence>
<dbReference type="InterPro" id="IPR055410">
    <property type="entry name" value="Beta-prop_CAF1B_HIR1"/>
</dbReference>
<feature type="domain" description="CAF1B/HIR1 beta-propeller" evidence="11">
    <location>
        <begin position="56"/>
        <end position="402"/>
    </location>
</feature>
<dbReference type="PROSITE" id="PS50294">
    <property type="entry name" value="WD_REPEATS_REGION"/>
    <property type="match status" value="1"/>
</dbReference>
<evidence type="ECO:0000313" key="12">
    <source>
        <dbReference type="EMBL" id="EKX46746.1"/>
    </source>
</evidence>
<dbReference type="KEGG" id="gtt:GUITHDRAFT_70430"/>
<evidence type="ECO:0000256" key="7">
    <source>
        <dbReference type="ARBA" id="ARBA00023204"/>
    </source>
</evidence>
<reference evidence="14" key="2">
    <citation type="submission" date="2012-11" db="EMBL/GenBank/DDBJ databases">
        <authorList>
            <person name="Kuo A."/>
            <person name="Curtis B.A."/>
            <person name="Tanifuji G."/>
            <person name="Burki F."/>
            <person name="Gruber A."/>
            <person name="Irimia M."/>
            <person name="Maruyama S."/>
            <person name="Arias M.C."/>
            <person name="Ball S.G."/>
            <person name="Gile G.H."/>
            <person name="Hirakawa Y."/>
            <person name="Hopkins J.F."/>
            <person name="Rensing S.A."/>
            <person name="Schmutz J."/>
            <person name="Symeonidi A."/>
            <person name="Elias M."/>
            <person name="Eveleigh R.J."/>
            <person name="Herman E.K."/>
            <person name="Klute M.J."/>
            <person name="Nakayama T."/>
            <person name="Obornik M."/>
            <person name="Reyes-Prieto A."/>
            <person name="Armbrust E.V."/>
            <person name="Aves S.J."/>
            <person name="Beiko R.G."/>
            <person name="Coutinho P."/>
            <person name="Dacks J.B."/>
            <person name="Durnford D.G."/>
            <person name="Fast N.M."/>
            <person name="Green B.R."/>
            <person name="Grisdale C."/>
            <person name="Hempe F."/>
            <person name="Henrissat B."/>
            <person name="Hoppner M.P."/>
            <person name="Ishida K.-I."/>
            <person name="Kim E."/>
            <person name="Koreny L."/>
            <person name="Kroth P.G."/>
            <person name="Liu Y."/>
            <person name="Malik S.-B."/>
            <person name="Maier U.G."/>
            <person name="McRose D."/>
            <person name="Mock T."/>
            <person name="Neilson J.A."/>
            <person name="Onodera N.T."/>
            <person name="Poole A.M."/>
            <person name="Pritham E.J."/>
            <person name="Richards T.A."/>
            <person name="Rocap G."/>
            <person name="Roy S.W."/>
            <person name="Sarai C."/>
            <person name="Schaack S."/>
            <person name="Shirato S."/>
            <person name="Slamovits C.H."/>
            <person name="Spencer D.F."/>
            <person name="Suzuki S."/>
            <person name="Worden A.Z."/>
            <person name="Zauner S."/>
            <person name="Barry K."/>
            <person name="Bell C."/>
            <person name="Bharti A.K."/>
            <person name="Crow J.A."/>
            <person name="Grimwood J."/>
            <person name="Kramer R."/>
            <person name="Lindquist E."/>
            <person name="Lucas S."/>
            <person name="Salamov A."/>
            <person name="McFadden G.I."/>
            <person name="Lane C.E."/>
            <person name="Keeling P.J."/>
            <person name="Gray M.W."/>
            <person name="Grigoriev I.V."/>
            <person name="Archibald J.M."/>
        </authorList>
    </citation>
    <scope>NUCLEOTIDE SEQUENCE</scope>
    <source>
        <strain evidence="14">CCMP2712</strain>
    </source>
</reference>
<dbReference type="InterPro" id="IPR015943">
    <property type="entry name" value="WD40/YVTN_repeat-like_dom_sf"/>
</dbReference>
<dbReference type="GO" id="GO:0006335">
    <property type="term" value="P:DNA replication-dependent chromatin assembly"/>
    <property type="evidence" value="ECO:0007669"/>
    <property type="project" value="InterPro"/>
</dbReference>
<dbReference type="GO" id="GO:0006334">
    <property type="term" value="P:nucleosome assembly"/>
    <property type="evidence" value="ECO:0007669"/>
    <property type="project" value="TreeGrafter"/>
</dbReference>
<dbReference type="AlphaFoldDB" id="L1JE10"/>
<dbReference type="HOGENOM" id="CLU_010127_5_1_1"/>
<evidence type="ECO:0000256" key="8">
    <source>
        <dbReference type="ARBA" id="ARBA00023242"/>
    </source>
</evidence>
<dbReference type="STRING" id="905079.L1JE10"/>
<dbReference type="InterPro" id="IPR045145">
    <property type="entry name" value="PTHR15271"/>
</dbReference>
<dbReference type="Gene3D" id="2.130.10.10">
    <property type="entry name" value="YVTN repeat-like/Quinoprotein amine dehydrogenase"/>
    <property type="match status" value="2"/>
</dbReference>
<dbReference type="eggNOG" id="KOG1009">
    <property type="taxonomic scope" value="Eukaryota"/>
</dbReference>
<evidence type="ECO:0000313" key="13">
    <source>
        <dbReference type="EnsemblProtists" id="EKX46746"/>
    </source>
</evidence>
<dbReference type="GO" id="GO:0006281">
    <property type="term" value="P:DNA repair"/>
    <property type="evidence" value="ECO:0007669"/>
    <property type="project" value="UniProtKB-KW"/>
</dbReference>
<evidence type="ECO:0000259" key="11">
    <source>
        <dbReference type="Pfam" id="PF24105"/>
    </source>
</evidence>
<reference evidence="13" key="3">
    <citation type="submission" date="2016-03" db="UniProtKB">
        <authorList>
            <consortium name="EnsemblProtists"/>
        </authorList>
    </citation>
    <scope>IDENTIFICATION</scope>
</reference>
<feature type="region of interest" description="Disordered" evidence="10">
    <location>
        <begin position="25"/>
        <end position="52"/>
    </location>
</feature>
<evidence type="ECO:0000256" key="9">
    <source>
        <dbReference type="PROSITE-ProRule" id="PRU00221"/>
    </source>
</evidence>
<evidence type="ECO:0000256" key="5">
    <source>
        <dbReference type="ARBA" id="ARBA00022763"/>
    </source>
</evidence>
<dbReference type="RefSeq" id="XP_005833726.1">
    <property type="nucleotide sequence ID" value="XM_005833669.1"/>
</dbReference>
<comment type="similarity">
    <text evidence="2">Belongs to the WD repeat HIR1 family.</text>
</comment>
<evidence type="ECO:0000256" key="1">
    <source>
        <dbReference type="ARBA" id="ARBA00004123"/>
    </source>
</evidence>
<dbReference type="InterPro" id="IPR001680">
    <property type="entry name" value="WD40_rpt"/>
</dbReference>
<keyword evidence="3 9" id="KW-0853">WD repeat</keyword>
<organism evidence="12">
    <name type="scientific">Guillardia theta (strain CCMP2712)</name>
    <name type="common">Cryptophyte</name>
    <dbReference type="NCBI Taxonomy" id="905079"/>
    <lineage>
        <taxon>Eukaryota</taxon>
        <taxon>Cryptophyceae</taxon>
        <taxon>Pyrenomonadales</taxon>
        <taxon>Geminigeraceae</taxon>
        <taxon>Guillardia</taxon>
    </lineage>
</organism>
<dbReference type="SMART" id="SM00320">
    <property type="entry name" value="WD40"/>
    <property type="match status" value="5"/>
</dbReference>
<keyword evidence="7" id="KW-0234">DNA repair</keyword>
<dbReference type="Pfam" id="PF24105">
    <property type="entry name" value="Beta-prop_CAF1B_HIR1"/>
    <property type="match status" value="1"/>
</dbReference>
<keyword evidence="8" id="KW-0539">Nucleus</keyword>
<evidence type="ECO:0000313" key="14">
    <source>
        <dbReference type="Proteomes" id="UP000011087"/>
    </source>
</evidence>
<evidence type="ECO:0000256" key="6">
    <source>
        <dbReference type="ARBA" id="ARBA00022853"/>
    </source>
</evidence>
<dbReference type="GeneID" id="17303267"/>
<dbReference type="PaxDb" id="55529-EKX46746"/>
<sequence length="412" mass="44624">MSGCAVETTPCSDVQLKQKITAEGSITTAGEQPSIAPSTKQPVTSLAPSTKQPVTVRTPQIHWHGKSPVFAIDFHPHLPRLCATGGSEPDGTGGIHLWLLNDGENAVEAPVQFIQDLQGHEKPVNCLRFCPKGDLLASSGVEGAIIIWKRSSTWEFMTVLRSHTLDVCDLSWSPSSLQLVSASVDNTGTVACSIRGHDHFVLGASWDPQGDFILTVSSDSSCRFHVSKSKNSCFCDNSLIPFGREYKIFIDDTVAAHRRRAAWSPDGLFVVIPGGLYQQSQTTKPVYSTNVFARRNLAKPFAVLPCGKQPSIAVRRFCPVLFKIATCEEQVSHSQSSPSRMIFAVATQSSMLVYDTAQMQTPILYVSGIHFTPLTDIAWSSDGKFMIVTSSDGYCSIVEFAPGGPIPNPHGA</sequence>
<keyword evidence="4" id="KW-0677">Repeat</keyword>
<protein>
    <recommendedName>
        <fullName evidence="11">CAF1B/HIR1 beta-propeller domain-containing protein</fullName>
    </recommendedName>
</protein>
<dbReference type="Proteomes" id="UP000011087">
    <property type="component" value="Unassembled WGS sequence"/>
</dbReference>
<dbReference type="EMBL" id="JH992993">
    <property type="protein sequence ID" value="EKX46746.1"/>
    <property type="molecule type" value="Genomic_DNA"/>
</dbReference>
<comment type="subcellular location">
    <subcellularLocation>
        <location evidence="1">Nucleus</location>
    </subcellularLocation>
</comment>
<evidence type="ECO:0000256" key="4">
    <source>
        <dbReference type="ARBA" id="ARBA00022737"/>
    </source>
</evidence>